<comment type="caution">
    <text evidence="2">The sequence shown here is derived from an EMBL/GenBank/DDBJ whole genome shotgun (WGS) entry which is preliminary data.</text>
</comment>
<dbReference type="Proteomes" id="UP000184031">
    <property type="component" value="Unassembled WGS sequence"/>
</dbReference>
<evidence type="ECO:0000313" key="2">
    <source>
        <dbReference type="EMBL" id="SHK51023.1"/>
    </source>
</evidence>
<reference evidence="2 3" key="1">
    <citation type="submission" date="2016-11" db="EMBL/GenBank/DDBJ databases">
        <authorList>
            <person name="Varghese N."/>
            <person name="Submissions S."/>
        </authorList>
    </citation>
    <scope>NUCLEOTIDE SEQUENCE [LARGE SCALE GENOMIC DNA]</scope>
    <source>
        <strain evidence="2 3">CGMCC 1.12174</strain>
        <strain evidence="1 4">DSM 26351</strain>
    </source>
</reference>
<gene>
    <name evidence="1" type="ORF">SAMN04487891_10331</name>
    <name evidence="2" type="ORF">SAMN05216293_1191</name>
</gene>
<dbReference type="EMBL" id="FOKU01000003">
    <property type="protein sequence ID" value="SFB84884.1"/>
    <property type="molecule type" value="Genomic_DNA"/>
</dbReference>
<keyword evidence="4" id="KW-1185">Reference proteome</keyword>
<organism evidence="2 3">
    <name type="scientific">Flagellimonas taeanensis</name>
    <dbReference type="NCBI Taxonomy" id="1005926"/>
    <lineage>
        <taxon>Bacteria</taxon>
        <taxon>Pseudomonadati</taxon>
        <taxon>Bacteroidota</taxon>
        <taxon>Flavobacteriia</taxon>
        <taxon>Flavobacteriales</taxon>
        <taxon>Flavobacteriaceae</taxon>
        <taxon>Flagellimonas</taxon>
    </lineage>
</organism>
<proteinExistence type="predicted"/>
<accession>A0A1M6T209</accession>
<dbReference type="Proteomes" id="UP000198940">
    <property type="component" value="Unassembled WGS sequence"/>
</dbReference>
<evidence type="ECO:0000313" key="3">
    <source>
        <dbReference type="Proteomes" id="UP000184031"/>
    </source>
</evidence>
<name>A0A1M6T209_9FLAO</name>
<evidence type="ECO:0000313" key="1">
    <source>
        <dbReference type="EMBL" id="SFB84884.1"/>
    </source>
</evidence>
<dbReference type="AlphaFoldDB" id="A0A1M6T209"/>
<protein>
    <submittedName>
        <fullName evidence="2">Uncharacterized protein</fullName>
    </submittedName>
</protein>
<sequence>MYISLNIYLFKARYRVLLVNQARFCFYVASPKIKTSIIWAHICKHQKYKSNKLNIIYLLFLNYTL</sequence>
<dbReference type="EMBL" id="FRAT01000003">
    <property type="protein sequence ID" value="SHK51023.1"/>
    <property type="molecule type" value="Genomic_DNA"/>
</dbReference>
<evidence type="ECO:0000313" key="4">
    <source>
        <dbReference type="Proteomes" id="UP000198940"/>
    </source>
</evidence>